<protein>
    <submittedName>
        <fullName evidence="2">H+/citrate symporter</fullName>
    </submittedName>
</protein>
<keyword evidence="1" id="KW-1133">Transmembrane helix</keyword>
<name>A0A0G4JTA5_9GAMM</name>
<feature type="transmembrane region" description="Helical" evidence="1">
    <location>
        <begin position="315"/>
        <end position="335"/>
    </location>
</feature>
<proteinExistence type="predicted"/>
<evidence type="ECO:0000313" key="2">
    <source>
        <dbReference type="EMBL" id="CPR15571.1"/>
    </source>
</evidence>
<evidence type="ECO:0000313" key="3">
    <source>
        <dbReference type="Proteomes" id="UP000044377"/>
    </source>
</evidence>
<feature type="transmembrane region" description="Helical" evidence="1">
    <location>
        <begin position="347"/>
        <end position="380"/>
    </location>
</feature>
<organism evidence="2 3">
    <name type="scientific">Brenneria goodwinii</name>
    <dbReference type="NCBI Taxonomy" id="1109412"/>
    <lineage>
        <taxon>Bacteria</taxon>
        <taxon>Pseudomonadati</taxon>
        <taxon>Pseudomonadota</taxon>
        <taxon>Gammaproteobacteria</taxon>
        <taxon>Enterobacterales</taxon>
        <taxon>Pectobacteriaceae</taxon>
        <taxon>Brenneria</taxon>
    </lineage>
</organism>
<keyword evidence="1" id="KW-0812">Transmembrane</keyword>
<keyword evidence="3" id="KW-1185">Reference proteome</keyword>
<dbReference type="Proteomes" id="UP000044377">
    <property type="component" value="Unassembled WGS sequence"/>
</dbReference>
<feature type="transmembrane region" description="Helical" evidence="1">
    <location>
        <begin position="81"/>
        <end position="100"/>
    </location>
</feature>
<feature type="transmembrane region" description="Helical" evidence="1">
    <location>
        <begin position="269"/>
        <end position="287"/>
    </location>
</feature>
<keyword evidence="1" id="KW-0472">Membrane</keyword>
<dbReference type="EMBL" id="CGIG01000001">
    <property type="protein sequence ID" value="CPR15571.1"/>
    <property type="molecule type" value="Genomic_DNA"/>
</dbReference>
<feature type="transmembrane region" description="Helical" evidence="1">
    <location>
        <begin position="392"/>
        <end position="415"/>
    </location>
</feature>
<feature type="transmembrane region" description="Helical" evidence="1">
    <location>
        <begin position="435"/>
        <end position="454"/>
    </location>
</feature>
<evidence type="ECO:0000256" key="1">
    <source>
        <dbReference type="SAM" id="Phobius"/>
    </source>
</evidence>
<feature type="transmembrane region" description="Helical" evidence="1">
    <location>
        <begin position="242"/>
        <end position="263"/>
    </location>
</feature>
<feature type="transmembrane region" description="Helical" evidence="1">
    <location>
        <begin position="200"/>
        <end position="221"/>
    </location>
</feature>
<gene>
    <name evidence="2" type="ORF">BN1221_01588</name>
</gene>
<sequence length="455" mass="48153">MSLFELLAGCAHLLAAITLLLANVFPDTLLLAIAMGATVLATLLRFNALSLLARGFCLGAIAAFAWVAWRYPLQLHVMVQALAQGVAFSCLLIVLGLLRYPVSRSGTVREAAGYLLSFPISRRYAAVNAGSHFLSLLFNVGIIPLIADQLGSAKDKPAEGEDRIMLLAGMRGAVLMTIWSPMGLGFAIVTTALTALNATYFIAAAFASAMLIMIVTCLWAMRYEDAEADTHAPGAGSAGSARTLLGVLLACAALLAAVIGIHIWLQWSFVVSTVLVLPLFALAWLCLERSSPRAGLVQDAQHIFRNIGSMRMESAIFLSANVIGAAISLTIQQQPGWQELQSAHFPALAVLLACLLIVPLAGGLFIPHSIFVVLLAQIFGASELGMAHPMSLALALTFGWAMAIAISPISAMSLLTGALCGVKPQKVGLLWNRSFVGLMFVVSAAIIGVSYSYGW</sequence>
<accession>A0A0G4JTA5</accession>
<reference evidence="3" key="1">
    <citation type="submission" date="2015-01" db="EMBL/GenBank/DDBJ databases">
        <authorList>
            <person name="Paterson Steve"/>
        </authorList>
    </citation>
    <scope>NUCLEOTIDE SEQUENCE [LARGE SCALE GENOMIC DNA]</scope>
    <source>
        <strain evidence="3">OBR1</strain>
    </source>
</reference>
<feature type="transmembrane region" description="Helical" evidence="1">
    <location>
        <begin position="173"/>
        <end position="194"/>
    </location>
</feature>
<dbReference type="STRING" id="1109412.BN1221_01588"/>
<dbReference type="RefSeq" id="WP_156186721.1">
    <property type="nucleotide sequence ID" value="NZ_CGIG01000001.1"/>
</dbReference>
<dbReference type="AlphaFoldDB" id="A0A0G4JTA5"/>
<feature type="transmembrane region" description="Helical" evidence="1">
    <location>
        <begin position="46"/>
        <end position="69"/>
    </location>
</feature>
<feature type="transmembrane region" description="Helical" evidence="1">
    <location>
        <begin position="124"/>
        <end position="147"/>
    </location>
</feature>